<dbReference type="InterPro" id="IPR046863">
    <property type="entry name" value="MbnP-like_dom"/>
</dbReference>
<evidence type="ECO:0000313" key="4">
    <source>
        <dbReference type="Proteomes" id="UP000254266"/>
    </source>
</evidence>
<accession>A0A370DMZ6</accession>
<name>A0A370DMZ6_9GAMM</name>
<keyword evidence="4" id="KW-1185">Reference proteome</keyword>
<feature type="domain" description="Copper-binding protein MbnP-like" evidence="2">
    <location>
        <begin position="30"/>
        <end position="248"/>
    </location>
</feature>
<evidence type="ECO:0000313" key="3">
    <source>
        <dbReference type="EMBL" id="RDH85940.1"/>
    </source>
</evidence>
<proteinExistence type="predicted"/>
<dbReference type="Proteomes" id="UP000254266">
    <property type="component" value="Unassembled WGS sequence"/>
</dbReference>
<gene>
    <name evidence="3" type="ORF">DIZ80_00240</name>
</gene>
<evidence type="ECO:0000259" key="2">
    <source>
        <dbReference type="Pfam" id="PF20243"/>
    </source>
</evidence>
<organism evidence="3 4">
    <name type="scientific">endosymbiont of Galathealinum brachiosum</name>
    <dbReference type="NCBI Taxonomy" id="2200906"/>
    <lineage>
        <taxon>Bacteria</taxon>
        <taxon>Pseudomonadati</taxon>
        <taxon>Pseudomonadota</taxon>
        <taxon>Gammaproteobacteria</taxon>
        <taxon>sulfur-oxidizing symbionts</taxon>
    </lineage>
</organism>
<comment type="caution">
    <text evidence="3">The sequence shown here is derived from an EMBL/GenBank/DDBJ whole genome shotgun (WGS) entry which is preliminary data.</text>
</comment>
<evidence type="ECO:0000256" key="1">
    <source>
        <dbReference type="SAM" id="SignalP"/>
    </source>
</evidence>
<keyword evidence="1" id="KW-0732">Signal</keyword>
<protein>
    <submittedName>
        <fullName evidence="3">Metallo-mystery pair system four-Cys motif protein</fullName>
    </submittedName>
</protein>
<dbReference type="PROSITE" id="PS51257">
    <property type="entry name" value="PROKAR_LIPOPROTEIN"/>
    <property type="match status" value="1"/>
</dbReference>
<feature type="chain" id="PRO_5016704651" evidence="1">
    <location>
        <begin position="21"/>
        <end position="299"/>
    </location>
</feature>
<sequence length="299" mass="31717">MIKSVTPVLSILSCLILVSACDSNDVSSESPIVLDFAAKVNNTDFVCGDTYSGVGTNNNDYTVTDFRLYVHDVHIHDEASGVEYEVALSQDGVFQLDGLALLDFENGCNAGTTQTNTMIAGTVTTPQSVDLSNTEVCFTLGVPEDMNHTDASTAASPLNDVSMLWAWKIGRKYLRIDGVGDPAGTNLPFNIHLGAQGDCGTGAATVAPTQSCTVPNTVEVCVQNMNVNTDTIVIDPVNVLEASDISTTLGGTNNKHGCQSFANDDDCIEVMPRLGLDYNYGNGSSTSAYSGEQRLFSKQ</sequence>
<feature type="signal peptide" evidence="1">
    <location>
        <begin position="1"/>
        <end position="20"/>
    </location>
</feature>
<dbReference type="InterPro" id="IPR023977">
    <property type="entry name" value="MbnP-like"/>
</dbReference>
<dbReference type="Pfam" id="PF20243">
    <property type="entry name" value="MbnP"/>
    <property type="match status" value="1"/>
</dbReference>
<dbReference type="EMBL" id="QFXC01000002">
    <property type="protein sequence ID" value="RDH85940.1"/>
    <property type="molecule type" value="Genomic_DNA"/>
</dbReference>
<dbReference type="NCBIfam" id="TIGR04052">
    <property type="entry name" value="MbnP_like_WxW"/>
    <property type="match status" value="1"/>
</dbReference>
<dbReference type="AlphaFoldDB" id="A0A370DMZ6"/>
<reference evidence="3 4" key="1">
    <citation type="journal article" date="2018" name="ISME J.">
        <title>Endosymbiont genomes yield clues of tubeworm success.</title>
        <authorList>
            <person name="Li Y."/>
            <person name="Liles M.R."/>
            <person name="Halanych K.M."/>
        </authorList>
    </citation>
    <scope>NUCLEOTIDE SEQUENCE [LARGE SCALE GENOMIC DNA]</scope>
    <source>
        <strain evidence="3">A1464</strain>
    </source>
</reference>